<dbReference type="EMBL" id="FNAH01000017">
    <property type="protein sequence ID" value="SDE94701.1"/>
    <property type="molecule type" value="Genomic_DNA"/>
</dbReference>
<protein>
    <submittedName>
        <fullName evidence="1">Uncharacterized protein</fullName>
    </submittedName>
</protein>
<sequence>SVNLVFFIRISSSSLPRKFYFRIPLTMGRITLARVAR</sequence>
<dbReference type="Proteomes" id="UP000199344">
    <property type="component" value="Unassembled WGS sequence"/>
</dbReference>
<feature type="non-terminal residue" evidence="1">
    <location>
        <position position="1"/>
    </location>
</feature>
<name>A0A1G7H2X6_9RHOB</name>
<accession>A0A1G7H2X6</accession>
<keyword evidence="2" id="KW-1185">Reference proteome</keyword>
<organism evidence="1 2">
    <name type="scientific">Paracoccus isoporae</name>
    <dbReference type="NCBI Taxonomy" id="591205"/>
    <lineage>
        <taxon>Bacteria</taxon>
        <taxon>Pseudomonadati</taxon>
        <taxon>Pseudomonadota</taxon>
        <taxon>Alphaproteobacteria</taxon>
        <taxon>Rhodobacterales</taxon>
        <taxon>Paracoccaceae</taxon>
        <taxon>Paracoccus</taxon>
    </lineage>
</organism>
<evidence type="ECO:0000313" key="1">
    <source>
        <dbReference type="EMBL" id="SDE94701.1"/>
    </source>
</evidence>
<proteinExistence type="predicted"/>
<gene>
    <name evidence="1" type="ORF">SAMN05421538_1171</name>
</gene>
<evidence type="ECO:0000313" key="2">
    <source>
        <dbReference type="Proteomes" id="UP000199344"/>
    </source>
</evidence>
<dbReference type="AlphaFoldDB" id="A0A1G7H2X6"/>
<reference evidence="1 2" key="1">
    <citation type="submission" date="2016-10" db="EMBL/GenBank/DDBJ databases">
        <authorList>
            <person name="de Groot N.N."/>
        </authorList>
    </citation>
    <scope>NUCLEOTIDE SEQUENCE [LARGE SCALE GENOMIC DNA]</scope>
    <source>
        <strain evidence="1 2">DSM 22220</strain>
    </source>
</reference>